<evidence type="ECO:0000256" key="5">
    <source>
        <dbReference type="ARBA" id="ARBA00022889"/>
    </source>
</evidence>
<reference evidence="13" key="1">
    <citation type="journal article" date="2019" name="Int. J. Syst. Evol. Microbiol.">
        <title>The Global Catalogue of Microorganisms (GCM) 10K type strain sequencing project: providing services to taxonomists for standard genome sequencing and annotation.</title>
        <authorList>
            <consortium name="The Broad Institute Genomics Platform"/>
            <consortium name="The Broad Institute Genome Sequencing Center for Infectious Disease"/>
            <person name="Wu L."/>
            <person name="Ma J."/>
        </authorList>
    </citation>
    <scope>NUCLEOTIDE SEQUENCE [LARGE SCALE GENOMIC DNA]</scope>
    <source>
        <strain evidence="13">JCM 4957</strain>
    </source>
</reference>
<feature type="compositionally biased region" description="Basic and acidic residues" evidence="8">
    <location>
        <begin position="157"/>
        <end position="166"/>
    </location>
</feature>
<evidence type="ECO:0000259" key="11">
    <source>
        <dbReference type="PROSITE" id="PS51884"/>
    </source>
</evidence>
<keyword evidence="9" id="KW-1133">Transmembrane helix</keyword>
<name>A0ABQ2ZN53_9ACTN</name>
<feature type="compositionally biased region" description="Basic and acidic residues" evidence="8">
    <location>
        <begin position="175"/>
        <end position="191"/>
    </location>
</feature>
<evidence type="ECO:0000256" key="4">
    <source>
        <dbReference type="ARBA" id="ARBA00022729"/>
    </source>
</evidence>
<keyword evidence="9" id="KW-0472">Membrane</keyword>
<comment type="subcellular location">
    <subcellularLocation>
        <location evidence="1">Secreted</location>
        <location evidence="1">Cell wall</location>
    </subcellularLocation>
</comment>
<evidence type="ECO:0000256" key="9">
    <source>
        <dbReference type="SAM" id="Phobius"/>
    </source>
</evidence>
<keyword evidence="2" id="KW-0134">Cell wall</keyword>
<dbReference type="PROSITE" id="PS51884">
    <property type="entry name" value="CHAPLIN"/>
    <property type="match status" value="2"/>
</dbReference>
<proteinExistence type="predicted"/>
<keyword evidence="13" id="KW-1185">Reference proteome</keyword>
<evidence type="ECO:0000313" key="13">
    <source>
        <dbReference type="Proteomes" id="UP000653308"/>
    </source>
</evidence>
<feature type="compositionally biased region" description="Low complexity" evidence="8">
    <location>
        <begin position="206"/>
        <end position="218"/>
    </location>
</feature>
<evidence type="ECO:0000256" key="6">
    <source>
        <dbReference type="ARBA" id="ARBA00023087"/>
    </source>
</evidence>
<keyword evidence="4 10" id="KW-0732">Signal</keyword>
<keyword evidence="5" id="KW-0130">Cell adhesion</keyword>
<organism evidence="12 13">
    <name type="scientific">Streptomyces djakartensis</name>
    <dbReference type="NCBI Taxonomy" id="68193"/>
    <lineage>
        <taxon>Bacteria</taxon>
        <taxon>Bacillati</taxon>
        <taxon>Actinomycetota</taxon>
        <taxon>Actinomycetes</taxon>
        <taxon>Kitasatosporales</taxon>
        <taxon>Streptomycetaceae</taxon>
        <taxon>Streptomyces</taxon>
    </lineage>
</organism>
<feature type="transmembrane region" description="Helical" evidence="9">
    <location>
        <begin position="217"/>
        <end position="235"/>
    </location>
</feature>
<accession>A0ABQ2ZN53</accession>
<gene>
    <name evidence="12" type="ORF">GCM10010384_25350</name>
</gene>
<feature type="chain" id="PRO_5047247880" description="Chaplin domain-containing protein" evidence="10">
    <location>
        <begin position="29"/>
        <end position="244"/>
    </location>
</feature>
<feature type="domain" description="Chaplin" evidence="11">
    <location>
        <begin position="39"/>
        <end position="79"/>
    </location>
</feature>
<dbReference type="Proteomes" id="UP000653308">
    <property type="component" value="Unassembled WGS sequence"/>
</dbReference>
<feature type="region of interest" description="Disordered" evidence="8">
    <location>
        <begin position="138"/>
        <end position="218"/>
    </location>
</feature>
<evidence type="ECO:0000256" key="2">
    <source>
        <dbReference type="ARBA" id="ARBA00022512"/>
    </source>
</evidence>
<comment type="caution">
    <text evidence="12">The sequence shown here is derived from an EMBL/GenBank/DDBJ whole genome shotgun (WGS) entry which is preliminary data.</text>
</comment>
<evidence type="ECO:0000256" key="1">
    <source>
        <dbReference type="ARBA" id="ARBA00004191"/>
    </source>
</evidence>
<feature type="domain" description="Chaplin" evidence="11">
    <location>
        <begin position="98"/>
        <end position="138"/>
    </location>
</feature>
<evidence type="ECO:0000256" key="10">
    <source>
        <dbReference type="SAM" id="SignalP"/>
    </source>
</evidence>
<keyword evidence="6 7" id="KW-0034">Amyloid</keyword>
<evidence type="ECO:0000313" key="12">
    <source>
        <dbReference type="EMBL" id="GGY18015.1"/>
    </source>
</evidence>
<evidence type="ECO:0000256" key="7">
    <source>
        <dbReference type="PROSITE-ProRule" id="PRU01232"/>
    </source>
</evidence>
<feature type="signal peptide" evidence="10">
    <location>
        <begin position="1"/>
        <end position="28"/>
    </location>
</feature>
<evidence type="ECO:0000256" key="3">
    <source>
        <dbReference type="ARBA" id="ARBA00022525"/>
    </source>
</evidence>
<dbReference type="EMBL" id="BMWE01000006">
    <property type="protein sequence ID" value="GGY18015.1"/>
    <property type="molecule type" value="Genomic_DNA"/>
</dbReference>
<keyword evidence="9" id="KW-0812">Transmembrane</keyword>
<dbReference type="InterPro" id="IPR005528">
    <property type="entry name" value="ChpA-H"/>
</dbReference>
<sequence length="244" mass="24409">MRQTLSKGAFAAAAATGILSLYGSPALADSEASGVTKDSGGTLSGNSVQVPIDVPINLCGNTVEVFAALSESFGNACRNTSHKSKGYGAEASAVSKGAYGIGSGNVVQVPIEVPLNACGNGVEGLAVGNEAAKNSCHNGSYGGHDGDGGYGEDEDDSSKPGEDRKPPAKNPPAPHDGKTPETPRSPGEKGETPSSTPPGEEPGKQPPQMAETGSETALAASAASAALLAGGVLLYRRGRTTWSR</sequence>
<dbReference type="Pfam" id="PF03777">
    <property type="entry name" value="ChpA-C"/>
    <property type="match status" value="2"/>
</dbReference>
<protein>
    <recommendedName>
        <fullName evidence="11">Chaplin domain-containing protein</fullName>
    </recommendedName>
</protein>
<dbReference type="RefSeq" id="WP_190197875.1">
    <property type="nucleotide sequence ID" value="NZ_BMWE01000006.1"/>
</dbReference>
<evidence type="ECO:0000256" key="8">
    <source>
        <dbReference type="SAM" id="MobiDB-lite"/>
    </source>
</evidence>
<keyword evidence="3" id="KW-0964">Secreted</keyword>